<dbReference type="EMBL" id="JACTNZ010000001">
    <property type="protein sequence ID" value="KAG5564802.1"/>
    <property type="molecule type" value="Genomic_DNA"/>
</dbReference>
<evidence type="ECO:0000256" key="1">
    <source>
        <dbReference type="ARBA" id="ARBA00000185"/>
    </source>
</evidence>
<evidence type="ECO:0000313" key="10">
    <source>
        <dbReference type="EMBL" id="KAG5564802.1"/>
    </source>
</evidence>
<name>A0AAV6LIH7_9ERIC</name>
<feature type="region of interest" description="Disordered" evidence="7">
    <location>
        <begin position="346"/>
        <end position="416"/>
    </location>
</feature>
<reference evidence="10" key="1">
    <citation type="submission" date="2020-08" db="EMBL/GenBank/DDBJ databases">
        <title>Plant Genome Project.</title>
        <authorList>
            <person name="Zhang R.-G."/>
        </authorList>
    </citation>
    <scope>NUCLEOTIDE SEQUENCE</scope>
    <source>
        <strain evidence="10">WSP0</strain>
        <tissue evidence="10">Leaf</tissue>
    </source>
</reference>
<dbReference type="GO" id="GO:0003677">
    <property type="term" value="F:DNA binding"/>
    <property type="evidence" value="ECO:0007669"/>
    <property type="project" value="UniProtKB-KW"/>
</dbReference>
<dbReference type="Proteomes" id="UP000823749">
    <property type="component" value="Chromosome 1"/>
</dbReference>
<evidence type="ECO:0000256" key="5">
    <source>
        <dbReference type="ARBA" id="ARBA00023125"/>
    </source>
</evidence>
<feature type="domain" description="C-terminal associated" evidence="9">
    <location>
        <begin position="15"/>
        <end position="45"/>
    </location>
</feature>
<proteinExistence type="predicted"/>
<protein>
    <recommendedName>
        <fullName evidence="3">DNA topoisomerase (ATP-hydrolyzing)</fullName>
        <ecNumber evidence="3">5.6.2.2</ecNumber>
    </recommendedName>
</protein>
<dbReference type="InterPro" id="IPR050634">
    <property type="entry name" value="DNA_Topoisomerase_II"/>
</dbReference>
<keyword evidence="4" id="KW-0799">Topoisomerase</keyword>
<keyword evidence="11" id="KW-1185">Reference proteome</keyword>
<dbReference type="AlphaFoldDB" id="A0AAV6LIH7"/>
<comment type="caution">
    <text evidence="10">The sequence shown here is derived from an EMBL/GenBank/DDBJ whole genome shotgun (WGS) entry which is preliminary data.</text>
</comment>
<keyword evidence="6" id="KW-0413">Isomerase</keyword>
<organism evidence="10 11">
    <name type="scientific">Rhododendron griersonianum</name>
    <dbReference type="NCBI Taxonomy" id="479676"/>
    <lineage>
        <taxon>Eukaryota</taxon>
        <taxon>Viridiplantae</taxon>
        <taxon>Streptophyta</taxon>
        <taxon>Embryophyta</taxon>
        <taxon>Tracheophyta</taxon>
        <taxon>Spermatophyta</taxon>
        <taxon>Magnoliopsida</taxon>
        <taxon>eudicotyledons</taxon>
        <taxon>Gunneridae</taxon>
        <taxon>Pentapetalae</taxon>
        <taxon>asterids</taxon>
        <taxon>Ericales</taxon>
        <taxon>Ericaceae</taxon>
        <taxon>Ericoideae</taxon>
        <taxon>Rhodoreae</taxon>
        <taxon>Rhododendron</taxon>
    </lineage>
</organism>
<dbReference type="PANTHER" id="PTHR10169">
    <property type="entry name" value="DNA TOPOISOMERASE/GYRASE"/>
    <property type="match status" value="1"/>
</dbReference>
<comment type="catalytic activity">
    <reaction evidence="1">
        <text>ATP-dependent breakage, passage and rejoining of double-stranded DNA.</text>
        <dbReference type="EC" id="5.6.2.2"/>
    </reaction>
</comment>
<evidence type="ECO:0000256" key="4">
    <source>
        <dbReference type="ARBA" id="ARBA00023029"/>
    </source>
</evidence>
<evidence type="ECO:0000256" key="8">
    <source>
        <dbReference type="SAM" id="SignalP"/>
    </source>
</evidence>
<evidence type="ECO:0000313" key="11">
    <source>
        <dbReference type="Proteomes" id="UP000823749"/>
    </source>
</evidence>
<evidence type="ECO:0000259" key="9">
    <source>
        <dbReference type="Pfam" id="PF16898"/>
    </source>
</evidence>
<evidence type="ECO:0000256" key="6">
    <source>
        <dbReference type="ARBA" id="ARBA00023235"/>
    </source>
</evidence>
<feature type="compositionally biased region" description="Basic and acidic residues" evidence="7">
    <location>
        <begin position="366"/>
        <end position="383"/>
    </location>
</feature>
<dbReference type="GO" id="GO:0005524">
    <property type="term" value="F:ATP binding"/>
    <property type="evidence" value="ECO:0007669"/>
    <property type="project" value="InterPro"/>
</dbReference>
<sequence>MCFLMGTTLYLFLSLQPGTYLDQKEKLIKYSDFVNKELILFSMADLQRSIPSITSGSFAKIHRSPLNYIICGKVLIFGEPRLIGVESNLTISASQKEKAAPQKMHLPLYHDVTHCCLPNANASSKVGWLQMLSGNVLKLFWVRFRVCNENRFPISSGRYEKWQSLRFNTSKQLEDWIGVSENQIKSTPFCGNVQDEKNKHHNLYSGRLNALEFPSLEPETELCSLPQVLTTHDSTTTVPFHDGGSTALAGSSVLRRTVSDERGWARLRLRPTARARRRCCSRPSSSRTAAGGGRRIRTPGGSVLVSHHERHQRHPHGTSDDSSVSDSMGNQPTVALVLLRSDLQKPSLGDSRKSEAESTSLFLGESSRESWPERVNSRSKTESSEEEDSLSDSTSWMGASASRWMDQQPEKQAELV</sequence>
<feature type="chain" id="PRO_5043551874" description="DNA topoisomerase (ATP-hydrolyzing)" evidence="8">
    <location>
        <begin position="22"/>
        <end position="416"/>
    </location>
</feature>
<evidence type="ECO:0000256" key="3">
    <source>
        <dbReference type="ARBA" id="ARBA00012895"/>
    </source>
</evidence>
<accession>A0AAV6LIH7</accession>
<dbReference type="GO" id="GO:0000819">
    <property type="term" value="P:sister chromatid segregation"/>
    <property type="evidence" value="ECO:0007669"/>
    <property type="project" value="TreeGrafter"/>
</dbReference>
<feature type="compositionally biased region" description="Polar residues" evidence="7">
    <location>
        <begin position="320"/>
        <end position="329"/>
    </location>
</feature>
<dbReference type="InterPro" id="IPR013759">
    <property type="entry name" value="Topo_IIA_B_C"/>
</dbReference>
<comment type="cofactor">
    <cofactor evidence="2">
        <name>Mg(2+)</name>
        <dbReference type="ChEBI" id="CHEBI:18420"/>
    </cofactor>
</comment>
<dbReference type="InterPro" id="IPR031660">
    <property type="entry name" value="TOPRIM_C"/>
</dbReference>
<dbReference type="EC" id="5.6.2.2" evidence="3"/>
<dbReference type="GO" id="GO:0003918">
    <property type="term" value="F:DNA topoisomerase type II (double strand cut, ATP-hydrolyzing) activity"/>
    <property type="evidence" value="ECO:0007669"/>
    <property type="project" value="UniProtKB-EC"/>
</dbReference>
<feature type="signal peptide" evidence="8">
    <location>
        <begin position="1"/>
        <end position="21"/>
    </location>
</feature>
<dbReference type="Pfam" id="PF16898">
    <property type="entry name" value="TOPRIM_C"/>
    <property type="match status" value="1"/>
</dbReference>
<dbReference type="Gene3D" id="3.40.50.670">
    <property type="match status" value="1"/>
</dbReference>
<feature type="region of interest" description="Disordered" evidence="7">
    <location>
        <begin position="275"/>
        <end position="329"/>
    </location>
</feature>
<evidence type="ECO:0000256" key="7">
    <source>
        <dbReference type="SAM" id="MobiDB-lite"/>
    </source>
</evidence>
<gene>
    <name evidence="10" type="ORF">RHGRI_000867</name>
</gene>
<evidence type="ECO:0000256" key="2">
    <source>
        <dbReference type="ARBA" id="ARBA00001946"/>
    </source>
</evidence>
<dbReference type="GO" id="GO:0005634">
    <property type="term" value="C:nucleus"/>
    <property type="evidence" value="ECO:0007669"/>
    <property type="project" value="TreeGrafter"/>
</dbReference>
<dbReference type="GO" id="GO:0006265">
    <property type="term" value="P:DNA topological change"/>
    <property type="evidence" value="ECO:0007669"/>
    <property type="project" value="InterPro"/>
</dbReference>
<dbReference type="GO" id="GO:0000712">
    <property type="term" value="P:resolution of meiotic recombination intermediates"/>
    <property type="evidence" value="ECO:0007669"/>
    <property type="project" value="TreeGrafter"/>
</dbReference>
<keyword evidence="5" id="KW-0238">DNA-binding</keyword>
<dbReference type="PANTHER" id="PTHR10169:SF38">
    <property type="entry name" value="DNA TOPOISOMERASE 2"/>
    <property type="match status" value="1"/>
</dbReference>
<keyword evidence="8" id="KW-0732">Signal</keyword>